<dbReference type="SUPFAM" id="SSF52402">
    <property type="entry name" value="Adenine nucleotide alpha hydrolases-like"/>
    <property type="match status" value="2"/>
</dbReference>
<keyword evidence="4" id="KW-1185">Reference proteome</keyword>
<dbReference type="Gene3D" id="3.40.50.620">
    <property type="entry name" value="HUPs"/>
    <property type="match status" value="2"/>
</dbReference>
<dbReference type="Proteomes" id="UP000001784">
    <property type="component" value="Chromosome"/>
</dbReference>
<dbReference type="STRING" id="335543.Sfum_3245"/>
<dbReference type="OrthoDB" id="5430193at2"/>
<dbReference type="AlphaFoldDB" id="A0LNB6"/>
<feature type="domain" description="UspA" evidence="2">
    <location>
        <begin position="7"/>
        <end position="149"/>
    </location>
</feature>
<feature type="domain" description="UspA" evidence="2">
    <location>
        <begin position="167"/>
        <end position="305"/>
    </location>
</feature>
<dbReference type="PANTHER" id="PTHR46268">
    <property type="entry name" value="STRESS RESPONSE PROTEIN NHAX"/>
    <property type="match status" value="1"/>
</dbReference>
<dbReference type="eggNOG" id="COG0589">
    <property type="taxonomic scope" value="Bacteria"/>
</dbReference>
<reference evidence="3 4" key="1">
    <citation type="submission" date="2006-10" db="EMBL/GenBank/DDBJ databases">
        <title>Complete sequence of Syntrophobacter fumaroxidans MPOB.</title>
        <authorList>
            <consortium name="US DOE Joint Genome Institute"/>
            <person name="Copeland A."/>
            <person name="Lucas S."/>
            <person name="Lapidus A."/>
            <person name="Barry K."/>
            <person name="Detter J.C."/>
            <person name="Glavina del Rio T."/>
            <person name="Hammon N."/>
            <person name="Israni S."/>
            <person name="Pitluck S."/>
            <person name="Goltsman E.G."/>
            <person name="Martinez M."/>
            <person name="Schmutz J."/>
            <person name="Larimer F."/>
            <person name="Land M."/>
            <person name="Hauser L."/>
            <person name="Kyrpides N."/>
            <person name="Kim E."/>
            <person name="Boone D.R."/>
            <person name="Brockman F."/>
            <person name="Culley D."/>
            <person name="Ferry J."/>
            <person name="Gunsalus R."/>
            <person name="McInerney M.J."/>
            <person name="Morrison M."/>
            <person name="Plugge C."/>
            <person name="Rohlin L."/>
            <person name="Scholten J."/>
            <person name="Sieber J."/>
            <person name="Stams A.J.M."/>
            <person name="Worm P."/>
            <person name="Henstra A.M."/>
            <person name="Richardson P."/>
        </authorList>
    </citation>
    <scope>NUCLEOTIDE SEQUENCE [LARGE SCALE GENOMIC DNA]</scope>
    <source>
        <strain evidence="4">DSM 10017 / MPOB</strain>
    </source>
</reference>
<dbReference type="InterPro" id="IPR014729">
    <property type="entry name" value="Rossmann-like_a/b/a_fold"/>
</dbReference>
<gene>
    <name evidence="3" type="ordered locus">Sfum_3245</name>
</gene>
<proteinExistence type="inferred from homology"/>
<dbReference type="InterPro" id="IPR006016">
    <property type="entry name" value="UspA"/>
</dbReference>
<evidence type="ECO:0000259" key="2">
    <source>
        <dbReference type="Pfam" id="PF00582"/>
    </source>
</evidence>
<dbReference type="PANTHER" id="PTHR46268:SF6">
    <property type="entry name" value="UNIVERSAL STRESS PROTEIN UP12"/>
    <property type="match status" value="1"/>
</dbReference>
<dbReference type="HOGENOM" id="CLU_075315_0_1_7"/>
<comment type="similarity">
    <text evidence="1">Belongs to the universal stress protein A family.</text>
</comment>
<dbReference type="RefSeq" id="WP_011700043.1">
    <property type="nucleotide sequence ID" value="NC_008554.1"/>
</dbReference>
<dbReference type="CDD" id="cd00293">
    <property type="entry name" value="USP-like"/>
    <property type="match status" value="2"/>
</dbReference>
<dbReference type="InParanoid" id="A0LNB6"/>
<protein>
    <submittedName>
        <fullName evidence="3">UspA domain protein</fullName>
    </submittedName>
</protein>
<name>A0LNB6_SYNFM</name>
<dbReference type="KEGG" id="sfu:Sfum_3245"/>
<dbReference type="Pfam" id="PF00582">
    <property type="entry name" value="Usp"/>
    <property type="match status" value="2"/>
</dbReference>
<sequence>MSADQKKRALLVVDGSYQSFETVGYVSGILPASRCELVLLHISSKVPEAFWDLEKDPVWHQKVQTVRGWERQQERKISDFMDRSRQVLVDAGFPGEAVRVEIRERREGIARDIGKEGLRGYSAVILGRRGLSTVQDLSLGGVAQKLALKLTGTTVWLVGGKPEQTGILIGLDSSEGSMAAVEYVAEMTRGSAPKIALVHVVRSVSSGQGDVEEVFTEEYREKHVEEATNRIRPVFRKATEKLVAAGIPADRISARILSKVFSRAGTLLQEAGRMNFGTIVVGRRGLSTVQEFDMGRVSNKLMQAARDRAVWLVG</sequence>
<dbReference type="EMBL" id="CP000478">
    <property type="protein sequence ID" value="ABK18918.1"/>
    <property type="molecule type" value="Genomic_DNA"/>
</dbReference>
<accession>A0LNB6</accession>
<evidence type="ECO:0000313" key="4">
    <source>
        <dbReference type="Proteomes" id="UP000001784"/>
    </source>
</evidence>
<evidence type="ECO:0000256" key="1">
    <source>
        <dbReference type="ARBA" id="ARBA00008791"/>
    </source>
</evidence>
<evidence type="ECO:0000313" key="3">
    <source>
        <dbReference type="EMBL" id="ABK18918.1"/>
    </source>
</evidence>
<organism evidence="3 4">
    <name type="scientific">Syntrophobacter fumaroxidans (strain DSM 10017 / MPOB)</name>
    <dbReference type="NCBI Taxonomy" id="335543"/>
    <lineage>
        <taxon>Bacteria</taxon>
        <taxon>Pseudomonadati</taxon>
        <taxon>Thermodesulfobacteriota</taxon>
        <taxon>Syntrophobacteria</taxon>
        <taxon>Syntrophobacterales</taxon>
        <taxon>Syntrophobacteraceae</taxon>
        <taxon>Syntrophobacter</taxon>
    </lineage>
</organism>